<accession>A0A3N6LWY6</accession>
<dbReference type="Gene3D" id="1.10.287.130">
    <property type="match status" value="1"/>
</dbReference>
<dbReference type="GO" id="GO:0000155">
    <property type="term" value="F:phosphorelay sensor kinase activity"/>
    <property type="evidence" value="ECO:0007669"/>
    <property type="project" value="InterPro"/>
</dbReference>
<dbReference type="Pfam" id="PF13426">
    <property type="entry name" value="PAS_9"/>
    <property type="match status" value="2"/>
</dbReference>
<evidence type="ECO:0000256" key="1">
    <source>
        <dbReference type="ARBA" id="ARBA00000085"/>
    </source>
</evidence>
<feature type="domain" description="PAS" evidence="9">
    <location>
        <begin position="154"/>
        <end position="224"/>
    </location>
</feature>
<dbReference type="SUPFAM" id="SSF52172">
    <property type="entry name" value="CheY-like"/>
    <property type="match status" value="1"/>
</dbReference>
<comment type="caution">
    <text evidence="11">The sequence shown here is derived from an EMBL/GenBank/DDBJ whole genome shotgun (WGS) entry which is preliminary data.</text>
</comment>
<dbReference type="EC" id="2.7.13.3" evidence="2"/>
<dbReference type="CDD" id="cd00130">
    <property type="entry name" value="PAS"/>
    <property type="match status" value="2"/>
</dbReference>
<dbReference type="Gene3D" id="3.30.450.40">
    <property type="match status" value="1"/>
</dbReference>
<dbReference type="InterPro" id="IPR052162">
    <property type="entry name" value="Sensor_kinase/Photoreceptor"/>
</dbReference>
<evidence type="ECO:0000259" key="9">
    <source>
        <dbReference type="PROSITE" id="PS50112"/>
    </source>
</evidence>
<dbReference type="AlphaFoldDB" id="A0A3N6LWY6"/>
<keyword evidence="3" id="KW-0597">Phosphoprotein</keyword>
<dbReference type="CDD" id="cd00156">
    <property type="entry name" value="REC"/>
    <property type="match status" value="1"/>
</dbReference>
<dbReference type="InterPro" id="IPR000700">
    <property type="entry name" value="PAS-assoc_C"/>
</dbReference>
<evidence type="ECO:0000256" key="6">
    <source>
        <dbReference type="PROSITE-ProRule" id="PRU00169"/>
    </source>
</evidence>
<evidence type="ECO:0000259" key="8">
    <source>
        <dbReference type="PROSITE" id="PS50110"/>
    </source>
</evidence>
<keyword evidence="12" id="KW-1185">Reference proteome</keyword>
<evidence type="ECO:0000313" key="11">
    <source>
        <dbReference type="EMBL" id="RQG95223.1"/>
    </source>
</evidence>
<dbReference type="InterPro" id="IPR035965">
    <property type="entry name" value="PAS-like_dom_sf"/>
</dbReference>
<dbReference type="SMART" id="SM00387">
    <property type="entry name" value="HATPase_c"/>
    <property type="match status" value="1"/>
</dbReference>
<comment type="caution">
    <text evidence="6">Lacks conserved residue(s) required for the propagation of feature annotation.</text>
</comment>
<proteinExistence type="predicted"/>
<dbReference type="InterPro" id="IPR036890">
    <property type="entry name" value="HATPase_C_sf"/>
</dbReference>
<dbReference type="CDD" id="cd00082">
    <property type="entry name" value="HisKA"/>
    <property type="match status" value="1"/>
</dbReference>
<dbReference type="InterPro" id="IPR029016">
    <property type="entry name" value="GAF-like_dom_sf"/>
</dbReference>
<dbReference type="InterPro" id="IPR000014">
    <property type="entry name" value="PAS"/>
</dbReference>
<dbReference type="PANTHER" id="PTHR43304:SF1">
    <property type="entry name" value="PAC DOMAIN-CONTAINING PROTEIN"/>
    <property type="match status" value="1"/>
</dbReference>
<name>A0A3N6LWY6_NATCH</name>
<dbReference type="SMART" id="SM00388">
    <property type="entry name" value="HisKA"/>
    <property type="match status" value="1"/>
</dbReference>
<evidence type="ECO:0000259" key="10">
    <source>
        <dbReference type="PROSITE" id="PS50113"/>
    </source>
</evidence>
<comment type="catalytic activity">
    <reaction evidence="1">
        <text>ATP + protein L-histidine = ADP + protein N-phospho-L-histidine.</text>
        <dbReference type="EC" id="2.7.13.3"/>
    </reaction>
</comment>
<sequence length="793" mass="87630">MEAIGPARPSEYHVSHSEIRVVYVDPSPTATVQEALDALDATVDVVETTAECLSRLSADAVHCVLTTDRLPESDCVDLCRRVRSHAPETSIVACPSAGSEELAGELVAAGVDGYVPQSQEPETIRSRIDGVLEDHDPSDSSLEPAPDRIGRDRELEWTKTVVEAVGDSVYGLDLDGRFVTVNDSLTELTGYNREELVGEHVSTIFTDDGFERGRSRVRSLLDAPRDSVETYEGRVTTRRGEHVPSEMTATLLYSEGEPDGIVGIIRDVSDRKRIERELVDSKAKIESLHGIASELDDCHTHQDVYDLTVEAAEEVLNFDVCVVDSVQGEYLVKEAISSELDGTSLERMPIDEGIAGKTHRHCRTYRVADLRADDDAAATKTAFRSVLSVPIGDRGVFQAVSTEVGAFDDEDEELAELLLSHVQNALERIDFEHQLRTERDRFAALFENVPDAVVIGRHDDGDVPIVESINPAFERIFGYDESELVGKALDEFIVPTGDAAEARTFNRLSARGEVVEGEVKRISVDGLRDFMVRLVPVETEDTSETVFGLYTDVTERKRRRKRVEILNRVLRHDLRNGMNIVRGCAEMLEEAVSDEQSQYAEVIRERSTDLVELAEKTRAAERTLENGESAIDPIDVSDAVRQATAALHRDHPDAAVECSAPERCFARAGDSFETAIRQVIENAIEHNDRSTPTVEISLSDRPEDGLVRLSIADNGPGIPDEERELLEEDREITQLRHASGLGLWLVNWAVTQTGGRLRFEENDPRGTVVVLEVPRVDTETIPAGPNRPPMDGG</sequence>
<dbReference type="SUPFAM" id="SSF55781">
    <property type="entry name" value="GAF domain-like"/>
    <property type="match status" value="1"/>
</dbReference>
<dbReference type="PROSITE" id="PS50112">
    <property type="entry name" value="PAS"/>
    <property type="match status" value="2"/>
</dbReference>
<dbReference type="SUPFAM" id="SSF55785">
    <property type="entry name" value="PYP-like sensor domain (PAS domain)"/>
    <property type="match status" value="2"/>
</dbReference>
<dbReference type="SUPFAM" id="SSF55874">
    <property type="entry name" value="ATPase domain of HSP90 chaperone/DNA topoisomerase II/histidine kinase"/>
    <property type="match status" value="1"/>
</dbReference>
<dbReference type="InterPro" id="IPR003661">
    <property type="entry name" value="HisK_dim/P_dom"/>
</dbReference>
<dbReference type="InterPro" id="IPR036097">
    <property type="entry name" value="HisK_dim/P_sf"/>
</dbReference>
<dbReference type="SMART" id="SM00086">
    <property type="entry name" value="PAC"/>
    <property type="match status" value="2"/>
</dbReference>
<dbReference type="InterPro" id="IPR005467">
    <property type="entry name" value="His_kinase_dom"/>
</dbReference>
<feature type="domain" description="Histidine kinase" evidence="7">
    <location>
        <begin position="569"/>
        <end position="777"/>
    </location>
</feature>
<dbReference type="PANTHER" id="PTHR43304">
    <property type="entry name" value="PHYTOCHROME-LIKE PROTEIN CPH1"/>
    <property type="match status" value="1"/>
</dbReference>
<dbReference type="Gene3D" id="3.30.565.10">
    <property type="entry name" value="Histidine kinase-like ATPase, C-terminal domain"/>
    <property type="match status" value="1"/>
</dbReference>
<dbReference type="NCBIfam" id="TIGR00229">
    <property type="entry name" value="sensory_box"/>
    <property type="match status" value="2"/>
</dbReference>
<evidence type="ECO:0000256" key="4">
    <source>
        <dbReference type="ARBA" id="ARBA00022679"/>
    </source>
</evidence>
<evidence type="ECO:0000313" key="12">
    <source>
        <dbReference type="Proteomes" id="UP000282323"/>
    </source>
</evidence>
<dbReference type="Pfam" id="PF13185">
    <property type="entry name" value="GAF_2"/>
    <property type="match status" value="1"/>
</dbReference>
<dbReference type="PROSITE" id="PS50109">
    <property type="entry name" value="HIS_KIN"/>
    <property type="match status" value="1"/>
</dbReference>
<keyword evidence="5" id="KW-0418">Kinase</keyword>
<dbReference type="Proteomes" id="UP000282323">
    <property type="component" value="Unassembled WGS sequence"/>
</dbReference>
<feature type="domain" description="PAC" evidence="10">
    <location>
        <begin position="229"/>
        <end position="280"/>
    </location>
</feature>
<organism evidence="11 12">
    <name type="scientific">Natrarchaeobius chitinivorans</name>
    <dbReference type="NCBI Taxonomy" id="1679083"/>
    <lineage>
        <taxon>Archaea</taxon>
        <taxon>Methanobacteriati</taxon>
        <taxon>Methanobacteriota</taxon>
        <taxon>Stenosarchaea group</taxon>
        <taxon>Halobacteria</taxon>
        <taxon>Halobacteriales</taxon>
        <taxon>Natrialbaceae</taxon>
        <taxon>Natrarchaeobius</taxon>
    </lineage>
</organism>
<dbReference type="PROSITE" id="PS50110">
    <property type="entry name" value="RESPONSE_REGULATORY"/>
    <property type="match status" value="1"/>
</dbReference>
<evidence type="ECO:0000256" key="3">
    <source>
        <dbReference type="ARBA" id="ARBA00022553"/>
    </source>
</evidence>
<dbReference type="InterPro" id="IPR003018">
    <property type="entry name" value="GAF"/>
</dbReference>
<dbReference type="InterPro" id="IPR001610">
    <property type="entry name" value="PAC"/>
</dbReference>
<evidence type="ECO:0000259" key="7">
    <source>
        <dbReference type="PROSITE" id="PS50109"/>
    </source>
</evidence>
<evidence type="ECO:0000256" key="2">
    <source>
        <dbReference type="ARBA" id="ARBA00012438"/>
    </source>
</evidence>
<dbReference type="InterPro" id="IPR003594">
    <property type="entry name" value="HATPase_dom"/>
</dbReference>
<dbReference type="Pfam" id="PF00512">
    <property type="entry name" value="HisKA"/>
    <property type="match status" value="1"/>
</dbReference>
<dbReference type="SUPFAM" id="SSF47384">
    <property type="entry name" value="Homodimeric domain of signal transducing histidine kinase"/>
    <property type="match status" value="1"/>
</dbReference>
<gene>
    <name evidence="11" type="ORF">EA473_09790</name>
</gene>
<dbReference type="SMART" id="SM00091">
    <property type="entry name" value="PAS"/>
    <property type="match status" value="2"/>
</dbReference>
<protein>
    <recommendedName>
        <fullName evidence="2">histidine kinase</fullName>
        <ecNumber evidence="2">2.7.13.3</ecNumber>
    </recommendedName>
</protein>
<reference evidence="11 12" key="1">
    <citation type="submission" date="2018-10" db="EMBL/GenBank/DDBJ databases">
        <title>Natrarchaeobius chitinivorans gen. nov., sp. nov., and Natrarchaeobius haloalkaliphilus sp. nov., alkaliphilic, chitin-utilizing haloarchaea from hypersaline alkaline lakes.</title>
        <authorList>
            <person name="Sorokin D.Y."/>
            <person name="Elcheninov A.G."/>
            <person name="Kostrikina N.A."/>
            <person name="Bale N.J."/>
            <person name="Sinninghe Damste J.S."/>
            <person name="Khijniak T.V."/>
            <person name="Kublanov I.V."/>
            <person name="Toshchakov S.V."/>
        </authorList>
    </citation>
    <scope>NUCLEOTIDE SEQUENCE [LARGE SCALE GENOMIC DNA]</scope>
    <source>
        <strain evidence="11 12">AArcht4T</strain>
    </source>
</reference>
<keyword evidence="4" id="KW-0808">Transferase</keyword>
<dbReference type="InterPro" id="IPR001789">
    <property type="entry name" value="Sig_transdc_resp-reg_receiver"/>
</dbReference>
<dbReference type="InterPro" id="IPR004358">
    <property type="entry name" value="Sig_transdc_His_kin-like_C"/>
</dbReference>
<feature type="domain" description="Response regulatory" evidence="8">
    <location>
        <begin position="18"/>
        <end position="132"/>
    </location>
</feature>
<evidence type="ECO:0000256" key="5">
    <source>
        <dbReference type="ARBA" id="ARBA00022777"/>
    </source>
</evidence>
<dbReference type="CDD" id="cd00075">
    <property type="entry name" value="HATPase"/>
    <property type="match status" value="1"/>
</dbReference>
<dbReference type="SMART" id="SM00065">
    <property type="entry name" value="GAF"/>
    <property type="match status" value="1"/>
</dbReference>
<dbReference type="PRINTS" id="PR00344">
    <property type="entry name" value="BCTRLSENSOR"/>
</dbReference>
<dbReference type="Gene3D" id="3.30.450.20">
    <property type="entry name" value="PAS domain"/>
    <property type="match status" value="2"/>
</dbReference>
<dbReference type="InterPro" id="IPR011006">
    <property type="entry name" value="CheY-like_superfamily"/>
</dbReference>
<dbReference type="Pfam" id="PF02518">
    <property type="entry name" value="HATPase_c"/>
    <property type="match status" value="1"/>
</dbReference>
<dbReference type="PROSITE" id="PS50113">
    <property type="entry name" value="PAC"/>
    <property type="match status" value="1"/>
</dbReference>
<feature type="domain" description="PAS" evidence="9">
    <location>
        <begin position="438"/>
        <end position="512"/>
    </location>
</feature>
<dbReference type="Pfam" id="PF00072">
    <property type="entry name" value="Response_reg"/>
    <property type="match status" value="1"/>
</dbReference>
<dbReference type="EMBL" id="REGA01000006">
    <property type="protein sequence ID" value="RQG95223.1"/>
    <property type="molecule type" value="Genomic_DNA"/>
</dbReference>
<dbReference type="Gene3D" id="3.40.50.2300">
    <property type="match status" value="1"/>
</dbReference>